<sequence>MGATLNSPVYVSDWLKYEAGSYYSRGSGLVASGSGALVSGTVLAKVAATGKYVPAAASGSDGSQTASTILVAPVDATSADAPCIVVENHALVSHAGLTWGSTINDATKRAAAIAQLRAVGIKVREGA</sequence>
<evidence type="ECO:0000313" key="2">
    <source>
        <dbReference type="Proteomes" id="UP000321750"/>
    </source>
</evidence>
<proteinExistence type="predicted"/>
<dbReference type="EMBL" id="BJZV01000017">
    <property type="protein sequence ID" value="GEP11255.1"/>
    <property type="molecule type" value="Genomic_DNA"/>
</dbReference>
<dbReference type="Gene3D" id="2.40.300.10">
    <property type="entry name" value="Head decoration protein D"/>
    <property type="match status" value="1"/>
</dbReference>
<comment type="caution">
    <text evidence="1">The sequence shown here is derived from an EMBL/GenBank/DDBJ whole genome shotgun (WGS) entry which is preliminary data.</text>
</comment>
<dbReference type="AlphaFoldDB" id="A0A512JMQ5"/>
<dbReference type="InterPro" id="IPR004195">
    <property type="entry name" value="Head_decoration_D"/>
</dbReference>
<dbReference type="RefSeq" id="WP_147047700.1">
    <property type="nucleotide sequence ID" value="NZ_BJZV01000017.1"/>
</dbReference>
<evidence type="ECO:0000313" key="1">
    <source>
        <dbReference type="EMBL" id="GEP11255.1"/>
    </source>
</evidence>
<dbReference type="Proteomes" id="UP000321750">
    <property type="component" value="Unassembled WGS sequence"/>
</dbReference>
<organism evidence="1 2">
    <name type="scientific">Methylobacterium gnaphalii</name>
    <dbReference type="NCBI Taxonomy" id="1010610"/>
    <lineage>
        <taxon>Bacteria</taxon>
        <taxon>Pseudomonadati</taxon>
        <taxon>Pseudomonadota</taxon>
        <taxon>Alphaproteobacteria</taxon>
        <taxon>Hyphomicrobiales</taxon>
        <taxon>Methylobacteriaceae</taxon>
        <taxon>Methylobacterium</taxon>
    </lineage>
</organism>
<keyword evidence="2" id="KW-1185">Reference proteome</keyword>
<dbReference type="OrthoDB" id="7996345at2"/>
<accession>A0A512JMQ5</accession>
<reference evidence="1 2" key="1">
    <citation type="submission" date="2019-07" db="EMBL/GenBank/DDBJ databases">
        <title>Whole genome shotgun sequence of Methylobacterium gnaphalii NBRC 107716.</title>
        <authorList>
            <person name="Hosoyama A."/>
            <person name="Uohara A."/>
            <person name="Ohji S."/>
            <person name="Ichikawa N."/>
        </authorList>
    </citation>
    <scope>NUCLEOTIDE SEQUENCE [LARGE SCALE GENOMIC DNA]</scope>
    <source>
        <strain evidence="1 2">NBRC 107716</strain>
    </source>
</reference>
<dbReference type="Pfam" id="PF02924">
    <property type="entry name" value="HDPD"/>
    <property type="match status" value="1"/>
</dbReference>
<gene>
    <name evidence="1" type="ORF">MGN01_31000</name>
</gene>
<protein>
    <recommendedName>
        <fullName evidence="3">Head decoration protein</fullName>
    </recommendedName>
</protein>
<evidence type="ECO:0008006" key="3">
    <source>
        <dbReference type="Google" id="ProtNLM"/>
    </source>
</evidence>
<name>A0A512JMQ5_9HYPH</name>